<keyword evidence="3" id="KW-1185">Reference proteome</keyword>
<gene>
    <name evidence="2" type="primary">Mo05058</name>
    <name evidence="2" type="ORF">E5Q_05058</name>
</gene>
<evidence type="ECO:0000256" key="1">
    <source>
        <dbReference type="SAM" id="SignalP"/>
    </source>
</evidence>
<feature type="chain" id="PRO_5009955766" evidence="1">
    <location>
        <begin position="22"/>
        <end position="184"/>
    </location>
</feature>
<keyword evidence="1" id="KW-0732">Signal</keyword>
<name>G7E6B2_MIXOS</name>
<dbReference type="Proteomes" id="UP000009131">
    <property type="component" value="Unassembled WGS sequence"/>
</dbReference>
<evidence type="ECO:0000313" key="3">
    <source>
        <dbReference type="Proteomes" id="UP000009131"/>
    </source>
</evidence>
<accession>G7E6B2</accession>
<organism evidence="2 3">
    <name type="scientific">Mixia osmundae (strain CBS 9802 / IAM 14324 / JCM 22182 / KY 12970)</name>
    <dbReference type="NCBI Taxonomy" id="764103"/>
    <lineage>
        <taxon>Eukaryota</taxon>
        <taxon>Fungi</taxon>
        <taxon>Dikarya</taxon>
        <taxon>Basidiomycota</taxon>
        <taxon>Pucciniomycotina</taxon>
        <taxon>Mixiomycetes</taxon>
        <taxon>Mixiales</taxon>
        <taxon>Mixiaceae</taxon>
        <taxon>Mixia</taxon>
    </lineage>
</organism>
<reference evidence="2 3" key="1">
    <citation type="journal article" date="2011" name="J. Gen. Appl. Microbiol.">
        <title>Draft genome sequencing of the enigmatic basidiomycete Mixia osmundae.</title>
        <authorList>
            <person name="Nishida H."/>
            <person name="Nagatsuka Y."/>
            <person name="Sugiyama J."/>
        </authorList>
    </citation>
    <scope>NUCLEOTIDE SEQUENCE [LARGE SCALE GENOMIC DNA]</scope>
    <source>
        <strain evidence="3">CBS 9802 / IAM 14324 / JCM 22182 / KY 12970</strain>
    </source>
</reference>
<comment type="caution">
    <text evidence="2">The sequence shown here is derived from an EMBL/GenBank/DDBJ whole genome shotgun (WGS) entry which is preliminary data.</text>
</comment>
<dbReference type="AlphaFoldDB" id="G7E6B2"/>
<sequence length="184" mass="20331">MKLRIATIFFLLSALVGLAQTAAVDLRQKSRADGRDGQPSKQALGAGITKKWIEQPAPVLVCIWQIKVYDDWMNGITSFPGGMTLTWVPLRHQYDVSDVWATPAPPEGNHATVEYEVQFGYPLSSKDPVNKSDVYGNLVDFRVTFVGWMTTTLDVTNPDNYGMGAAEVRAMTVRAKTSSYLARS</sequence>
<feature type="signal peptide" evidence="1">
    <location>
        <begin position="1"/>
        <end position="21"/>
    </location>
</feature>
<evidence type="ECO:0000313" key="2">
    <source>
        <dbReference type="EMBL" id="GAA98372.1"/>
    </source>
</evidence>
<proteinExistence type="predicted"/>
<dbReference type="HOGENOM" id="CLU_1468535_0_0_1"/>
<dbReference type="InParanoid" id="G7E6B2"/>
<dbReference type="RefSeq" id="XP_014569119.1">
    <property type="nucleotide sequence ID" value="XM_014713633.1"/>
</dbReference>
<reference evidence="2 3" key="2">
    <citation type="journal article" date="2012" name="Open Biol.">
        <title>Characteristics of nucleosomes and linker DNA regions on the genome of the basidiomycete Mixia osmundae revealed by mono- and dinucleosome mapping.</title>
        <authorList>
            <person name="Nishida H."/>
            <person name="Kondo S."/>
            <person name="Matsumoto T."/>
            <person name="Suzuki Y."/>
            <person name="Yoshikawa H."/>
            <person name="Taylor T.D."/>
            <person name="Sugiyama J."/>
        </authorList>
    </citation>
    <scope>NUCLEOTIDE SEQUENCE [LARGE SCALE GENOMIC DNA]</scope>
    <source>
        <strain evidence="3">CBS 9802 / IAM 14324 / JCM 22182 / KY 12970</strain>
    </source>
</reference>
<protein>
    <submittedName>
        <fullName evidence="2">Uncharacterized protein</fullName>
    </submittedName>
</protein>
<dbReference type="EMBL" id="BABT02000150">
    <property type="protein sequence ID" value="GAA98372.1"/>
    <property type="molecule type" value="Genomic_DNA"/>
</dbReference>